<dbReference type="CDD" id="cd07185">
    <property type="entry name" value="OmpA_C-like"/>
    <property type="match status" value="1"/>
</dbReference>
<dbReference type="Gene3D" id="3.30.1330.60">
    <property type="entry name" value="OmpA-like domain"/>
    <property type="match status" value="1"/>
</dbReference>
<gene>
    <name evidence="6" type="ORF">VroAM7_44020</name>
</gene>
<name>A0A510IDG9_9VIBR</name>
<evidence type="ECO:0000256" key="4">
    <source>
        <dbReference type="PROSITE-ProRule" id="PRU00473"/>
    </source>
</evidence>
<keyword evidence="6" id="KW-0966">Cell projection</keyword>
<dbReference type="PRINTS" id="PR01021">
    <property type="entry name" value="OMPADOMAIN"/>
</dbReference>
<evidence type="ECO:0000259" key="5">
    <source>
        <dbReference type="PROSITE" id="PS51123"/>
    </source>
</evidence>
<sequence>MVSYAKYFNGTAYLIKFVRSWKCQKYSHVKRFRCGFSMFLILGLFSVPHLNASEYINVPMDLSSWSFKEGKFECKLIHSTVPQGKFYFRLLPNDNVSFVAELSSYDDSWNRAVLQSVTAPWQKGRESIVIDTLEVANDQKSLVFQRGVSELLESVHQGRWVTLSLSGSNDSLEITIPTIQMKASLDSLDACRSELPKMTFAQARDVVLPFAFGQLSLTDAQAYKLRALKSYIIKDARITRILVDGYTDNVGSSVANLSVSRKRAEKVADMLADLGIDKGLIEVRAHGARYPVASNSTADGRDKNRRVTLRLVRDNEEIVPRNSRNTEINKNKVIVQ</sequence>
<organism evidence="6 7">
    <name type="scientific">Vibrio rotiferianus</name>
    <dbReference type="NCBI Taxonomy" id="190895"/>
    <lineage>
        <taxon>Bacteria</taxon>
        <taxon>Pseudomonadati</taxon>
        <taxon>Pseudomonadota</taxon>
        <taxon>Gammaproteobacteria</taxon>
        <taxon>Vibrionales</taxon>
        <taxon>Vibrionaceae</taxon>
        <taxon>Vibrio</taxon>
    </lineage>
</organism>
<evidence type="ECO:0000256" key="1">
    <source>
        <dbReference type="ARBA" id="ARBA00004442"/>
    </source>
</evidence>
<dbReference type="GO" id="GO:0009279">
    <property type="term" value="C:cell outer membrane"/>
    <property type="evidence" value="ECO:0007669"/>
    <property type="project" value="UniProtKB-SubCell"/>
</dbReference>
<dbReference type="PRINTS" id="PR01023">
    <property type="entry name" value="NAFLGMOTY"/>
</dbReference>
<dbReference type="Pfam" id="PF18393">
    <property type="entry name" value="MotY_N"/>
    <property type="match status" value="1"/>
</dbReference>
<dbReference type="InterPro" id="IPR006665">
    <property type="entry name" value="OmpA-like"/>
</dbReference>
<protein>
    <submittedName>
        <fullName evidence="6">Sodium-type flagellar protein MotY</fullName>
    </submittedName>
</protein>
<evidence type="ECO:0000313" key="7">
    <source>
        <dbReference type="Proteomes" id="UP000315115"/>
    </source>
</evidence>
<dbReference type="PANTHER" id="PTHR30329">
    <property type="entry name" value="STATOR ELEMENT OF FLAGELLAR MOTOR COMPLEX"/>
    <property type="match status" value="1"/>
</dbReference>
<dbReference type="InterPro" id="IPR006664">
    <property type="entry name" value="OMP_bac"/>
</dbReference>
<dbReference type="SUPFAM" id="SSF103088">
    <property type="entry name" value="OmpA-like"/>
    <property type="match status" value="1"/>
</dbReference>
<dbReference type="PROSITE" id="PS51123">
    <property type="entry name" value="OMPA_2"/>
    <property type="match status" value="1"/>
</dbReference>
<keyword evidence="6" id="KW-0282">Flagellum</keyword>
<evidence type="ECO:0000256" key="2">
    <source>
        <dbReference type="ARBA" id="ARBA00023136"/>
    </source>
</evidence>
<dbReference type="Pfam" id="PF00691">
    <property type="entry name" value="OmpA"/>
    <property type="match status" value="1"/>
</dbReference>
<proteinExistence type="predicted"/>
<comment type="subcellular location">
    <subcellularLocation>
        <location evidence="1">Cell outer membrane</location>
    </subcellularLocation>
</comment>
<dbReference type="InterPro" id="IPR036737">
    <property type="entry name" value="OmpA-like_sf"/>
</dbReference>
<evidence type="ECO:0000313" key="6">
    <source>
        <dbReference type="EMBL" id="BBL91749.1"/>
    </source>
</evidence>
<dbReference type="InterPro" id="IPR041544">
    <property type="entry name" value="MotY_N"/>
</dbReference>
<evidence type="ECO:0000256" key="3">
    <source>
        <dbReference type="ARBA" id="ARBA00023237"/>
    </source>
</evidence>
<keyword evidence="6" id="KW-0969">Cilium</keyword>
<dbReference type="PANTHER" id="PTHR30329:SF21">
    <property type="entry name" value="LIPOPROTEIN YIAD-RELATED"/>
    <property type="match status" value="1"/>
</dbReference>
<dbReference type="AlphaFoldDB" id="A0A510IDG9"/>
<accession>A0A510IDG9</accession>
<keyword evidence="3" id="KW-0998">Cell outer membrane</keyword>
<feature type="domain" description="OmpA-like" evidence="5">
    <location>
        <begin position="197"/>
        <end position="315"/>
    </location>
</feature>
<reference evidence="7" key="1">
    <citation type="submission" date="2019-07" db="EMBL/GenBank/DDBJ databases">
        <title>Complete Genome Sequences of Vibrion rotiferianus strain AM7.</title>
        <authorList>
            <person name="Miyazaki K."/>
            <person name="Wiseschart A."/>
            <person name="Pootanakit K."/>
            <person name="Ishimori K."/>
            <person name="Kitahara K."/>
        </authorList>
    </citation>
    <scope>NUCLEOTIDE SEQUENCE [LARGE SCALE GENOMIC DNA]</scope>
    <source>
        <strain evidence="7">AM7</strain>
    </source>
</reference>
<dbReference type="RefSeq" id="WP_143693985.1">
    <property type="nucleotide sequence ID" value="NZ_AP019799.1"/>
</dbReference>
<dbReference type="Proteomes" id="UP000315115">
    <property type="component" value="Chromosome 2"/>
</dbReference>
<dbReference type="InterPro" id="IPR050330">
    <property type="entry name" value="Bact_OuterMem_StrucFunc"/>
</dbReference>
<dbReference type="EMBL" id="AP019799">
    <property type="protein sequence ID" value="BBL91749.1"/>
    <property type="molecule type" value="Genomic_DNA"/>
</dbReference>
<keyword evidence="2 4" id="KW-0472">Membrane</keyword>
<dbReference type="Gene3D" id="2.60.40.2540">
    <property type="match status" value="1"/>
</dbReference>